<keyword evidence="2" id="KW-0328">Glycosyltransferase</keyword>
<reference evidence="2 3" key="1">
    <citation type="submission" date="2018-12" db="EMBL/GenBank/DDBJ databases">
        <authorList>
            <consortium name="Pathogen Informatics"/>
        </authorList>
    </citation>
    <scope>NUCLEOTIDE SEQUENCE [LARGE SCALE GENOMIC DNA]</scope>
    <source>
        <strain evidence="2 3">NCTC8284</strain>
    </source>
</reference>
<dbReference type="Gene3D" id="3.40.50.2000">
    <property type="entry name" value="Glycogen Phosphorylase B"/>
    <property type="match status" value="1"/>
</dbReference>
<dbReference type="Proteomes" id="UP000278733">
    <property type="component" value="Chromosome"/>
</dbReference>
<name>A0A448MSK2_9PAST</name>
<proteinExistence type="inferred from homology"/>
<evidence type="ECO:0000256" key="1">
    <source>
        <dbReference type="ARBA" id="ARBA00006047"/>
    </source>
</evidence>
<dbReference type="EC" id="2.4.1.1" evidence="2"/>
<gene>
    <name evidence="2" type="primary">glgP_5</name>
    <name evidence="2" type="ORF">NCTC8284_03366</name>
</gene>
<dbReference type="EMBL" id="LR134405">
    <property type="protein sequence ID" value="VEH68138.1"/>
    <property type="molecule type" value="Genomic_DNA"/>
</dbReference>
<evidence type="ECO:0000313" key="3">
    <source>
        <dbReference type="Proteomes" id="UP000278733"/>
    </source>
</evidence>
<dbReference type="GO" id="GO:0005975">
    <property type="term" value="P:carbohydrate metabolic process"/>
    <property type="evidence" value="ECO:0007669"/>
    <property type="project" value="InterPro"/>
</dbReference>
<dbReference type="InterPro" id="IPR000811">
    <property type="entry name" value="Glyco_trans_35"/>
</dbReference>
<accession>A0A448MSK2</accession>
<dbReference type="AlphaFoldDB" id="A0A448MSK2"/>
<dbReference type="GO" id="GO:0008184">
    <property type="term" value="F:glycogen phosphorylase activity"/>
    <property type="evidence" value="ECO:0007669"/>
    <property type="project" value="InterPro"/>
</dbReference>
<keyword evidence="2" id="KW-0808">Transferase</keyword>
<comment type="similarity">
    <text evidence="1">Belongs to the glycogen phosphorylase family.</text>
</comment>
<organism evidence="2 3">
    <name type="scientific">Rodentibacter pneumotropicus</name>
    <dbReference type="NCBI Taxonomy" id="758"/>
    <lineage>
        <taxon>Bacteria</taxon>
        <taxon>Pseudomonadati</taxon>
        <taxon>Pseudomonadota</taxon>
        <taxon>Gammaproteobacteria</taxon>
        <taxon>Pasteurellales</taxon>
        <taxon>Pasteurellaceae</taxon>
        <taxon>Rodentibacter</taxon>
    </lineage>
</organism>
<dbReference type="Pfam" id="PF00343">
    <property type="entry name" value="Phosphorylase"/>
    <property type="match status" value="1"/>
</dbReference>
<sequence>MEQLRRDGYHPFDYYQNDEALRTVVDQVIAGVFSPEEPQRYLSLLQGLQYYDYYQVFADFHSYVEAQN</sequence>
<dbReference type="SUPFAM" id="SSF53756">
    <property type="entry name" value="UDP-Glycosyltransferase/glycogen phosphorylase"/>
    <property type="match status" value="1"/>
</dbReference>
<protein>
    <submittedName>
        <fullName evidence="2">Glycogen phosphorylase</fullName>
        <ecNumber evidence="2">2.4.1.1</ecNumber>
    </submittedName>
</protein>
<dbReference type="KEGG" id="rpne:NCTC8284_03366"/>
<evidence type="ECO:0000313" key="2">
    <source>
        <dbReference type="EMBL" id="VEH68138.1"/>
    </source>
</evidence>